<evidence type="ECO:0000313" key="2">
    <source>
        <dbReference type="EnsemblMetazoa" id="GAUT035450-PA"/>
    </source>
</evidence>
<proteinExistence type="predicted"/>
<keyword evidence="3" id="KW-1185">Reference proteome</keyword>
<organism evidence="2 3">
    <name type="scientific">Glossina austeni</name>
    <name type="common">Savannah tsetse fly</name>
    <dbReference type="NCBI Taxonomy" id="7395"/>
    <lineage>
        <taxon>Eukaryota</taxon>
        <taxon>Metazoa</taxon>
        <taxon>Ecdysozoa</taxon>
        <taxon>Arthropoda</taxon>
        <taxon>Hexapoda</taxon>
        <taxon>Insecta</taxon>
        <taxon>Pterygota</taxon>
        <taxon>Neoptera</taxon>
        <taxon>Endopterygota</taxon>
        <taxon>Diptera</taxon>
        <taxon>Brachycera</taxon>
        <taxon>Muscomorpha</taxon>
        <taxon>Hippoboscoidea</taxon>
        <taxon>Glossinidae</taxon>
        <taxon>Glossina</taxon>
    </lineage>
</organism>
<accession>A0A1A9VFB0</accession>
<keyword evidence="1" id="KW-0812">Transmembrane</keyword>
<keyword evidence="1" id="KW-1133">Transmembrane helix</keyword>
<evidence type="ECO:0000313" key="3">
    <source>
        <dbReference type="Proteomes" id="UP000078200"/>
    </source>
</evidence>
<dbReference type="AlphaFoldDB" id="A0A1A9VFB0"/>
<name>A0A1A9VFB0_GLOAU</name>
<sequence>MKNHKKYAKLPQDLDLSFQQQLDVDTAATDDFNLTGSGLDDDDDNILGDQDAVADDEDEVIEDDDEEDEVVYATAAAAATGLSGTGSCGLRLVGATAAARKQQLNKKVLSGLGRDSVIEDVSPYQKIEKAPLFVEKKSSPFHNKPLGEDSILKIKLFVVYALPGHIFILLLIPSSSLRIQRLYFITFRNNPNALLAFSNEMSCEVVKQVYI</sequence>
<feature type="transmembrane region" description="Helical" evidence="1">
    <location>
        <begin position="154"/>
        <end position="172"/>
    </location>
</feature>
<dbReference type="VEuPathDB" id="VectorBase:GAUT035450"/>
<keyword evidence="1" id="KW-0472">Membrane</keyword>
<protein>
    <submittedName>
        <fullName evidence="2">Uncharacterized protein</fullName>
    </submittedName>
</protein>
<dbReference type="Proteomes" id="UP000078200">
    <property type="component" value="Unassembled WGS sequence"/>
</dbReference>
<evidence type="ECO:0000256" key="1">
    <source>
        <dbReference type="SAM" id="Phobius"/>
    </source>
</evidence>
<reference evidence="2" key="1">
    <citation type="submission" date="2020-05" db="UniProtKB">
        <authorList>
            <consortium name="EnsemblMetazoa"/>
        </authorList>
    </citation>
    <scope>IDENTIFICATION</scope>
    <source>
        <strain evidence="2">TTRI</strain>
    </source>
</reference>
<dbReference type="EnsemblMetazoa" id="GAUT035450-RA">
    <property type="protein sequence ID" value="GAUT035450-PA"/>
    <property type="gene ID" value="GAUT035450"/>
</dbReference>